<sequence length="320" mass="36911">MELQQFVTGTLEAMGGIVVAREYALCEAVVPEEAASWFQNKTELLLAFDFEVAEENPEAEFVTFGSYVFEQLMAFVREQTRATVRFADLDRPHVQHAEDKIRRTLAVQQARLHIASEQAAWGAWLVFGFRFVYLSDEREEQFGVIWVDAQRGVIDDEMAGLAAATPFADRMPYELELAVQPDLGTSYRIAYRDAALRARNTGPSSGSEAKLDRELERLEGYYRQMAQETEKRMQRKGLSEEKRNELADKLVSIEAEAEKQKQDIRDKLTVRIEVELDYAQVYFVPIIQYEVNLQERGAYTTKRLYYQTLRKQFVEIAQSL</sequence>
<organism evidence="2 3">
    <name type="scientific">Paenibacillus sabuli</name>
    <dbReference type="NCBI Taxonomy" id="2772509"/>
    <lineage>
        <taxon>Bacteria</taxon>
        <taxon>Bacillati</taxon>
        <taxon>Bacillota</taxon>
        <taxon>Bacilli</taxon>
        <taxon>Bacillales</taxon>
        <taxon>Paenibacillaceae</taxon>
        <taxon>Paenibacillus</taxon>
    </lineage>
</organism>
<accession>A0A927GTB7</accession>
<name>A0A927GTB7_9BACL</name>
<keyword evidence="3" id="KW-1185">Reference proteome</keyword>
<reference evidence="2" key="1">
    <citation type="submission" date="2020-09" db="EMBL/GenBank/DDBJ databases">
        <title>A novel bacterium of genus Paenibacillus, isolated from South China Sea.</title>
        <authorList>
            <person name="Huang H."/>
            <person name="Mo K."/>
            <person name="Hu Y."/>
        </authorList>
    </citation>
    <scope>NUCLEOTIDE SEQUENCE</scope>
    <source>
        <strain evidence="2">IB182496</strain>
    </source>
</reference>
<dbReference type="AlphaFoldDB" id="A0A927GTB7"/>
<evidence type="ECO:0000256" key="1">
    <source>
        <dbReference type="SAM" id="Coils"/>
    </source>
</evidence>
<dbReference type="RefSeq" id="WP_190919749.1">
    <property type="nucleotide sequence ID" value="NZ_JACXIZ010000028.1"/>
</dbReference>
<feature type="coiled-coil region" evidence="1">
    <location>
        <begin position="208"/>
        <end position="263"/>
    </location>
</feature>
<evidence type="ECO:0000313" key="2">
    <source>
        <dbReference type="EMBL" id="MBD2846930.1"/>
    </source>
</evidence>
<protein>
    <submittedName>
        <fullName evidence="2">Uncharacterized protein</fullName>
    </submittedName>
</protein>
<evidence type="ECO:0000313" key="3">
    <source>
        <dbReference type="Proteomes" id="UP000621560"/>
    </source>
</evidence>
<dbReference type="EMBL" id="JACXIZ010000028">
    <property type="protein sequence ID" value="MBD2846930.1"/>
    <property type="molecule type" value="Genomic_DNA"/>
</dbReference>
<keyword evidence="1" id="KW-0175">Coiled coil</keyword>
<proteinExistence type="predicted"/>
<dbReference type="Proteomes" id="UP000621560">
    <property type="component" value="Unassembled WGS sequence"/>
</dbReference>
<comment type="caution">
    <text evidence="2">The sequence shown here is derived from an EMBL/GenBank/DDBJ whole genome shotgun (WGS) entry which is preliminary data.</text>
</comment>
<gene>
    <name evidence="2" type="ORF">IDH44_17165</name>
</gene>